<accession>A0AAW2JX48</accession>
<gene>
    <name evidence="5" type="ORF">Sradi_6516500</name>
</gene>
<sequence>MTTEFVSLLVDLLFQTLSIYDDRGSRKAVDDVIIKALSEAVFLKSFAASLVQAMERHSKFQSLTGSYRLLQWSCLLLIYSQFASLSKNALCRVAQAQASVLHIVMQGPSRLRRACSRTFFSLFTKSPDIYKTYMEELKDGRIPYKDSPELIHLMLDYLSSNPASFDKWKDVFLDIYVKAVLNAREKPTKALSEAFIPLFIRLSHEDFKNTILPTSVKMLKRNPEVVLESIGVLLESSNLDLSKYAIEILSVVLTQARHADEGRRLAALAIVRCLSQKSSSPDAVEAMFSAIRSVMGGSEGRLTFPYQRVGMVNALREISNAPEGKYFSSLSPTICGFLLSCYKDDGNEEVKLVTLSCIASWAVKSADAISPDLVTFFASGLKEKEALRRGCLRCLRLICKNTDAVIQ</sequence>
<keyword evidence="2" id="KW-0677">Repeat</keyword>
<dbReference type="GO" id="GO:0006417">
    <property type="term" value="P:regulation of translation"/>
    <property type="evidence" value="ECO:0007669"/>
    <property type="project" value="TreeGrafter"/>
</dbReference>
<dbReference type="InterPro" id="IPR016024">
    <property type="entry name" value="ARM-type_fold"/>
</dbReference>
<dbReference type="PANTHER" id="PTHR23346">
    <property type="entry name" value="TRANSLATIONAL ACTIVATOR GCN1-RELATED"/>
    <property type="match status" value="1"/>
</dbReference>
<dbReference type="PANTHER" id="PTHR23346:SF7">
    <property type="entry name" value="STALLED RIBOSOME SENSOR GCN1"/>
    <property type="match status" value="1"/>
</dbReference>
<dbReference type="AlphaFoldDB" id="A0AAW2JX48"/>
<evidence type="ECO:0000256" key="1">
    <source>
        <dbReference type="ARBA" id="ARBA00007366"/>
    </source>
</evidence>
<evidence type="ECO:0000256" key="2">
    <source>
        <dbReference type="ARBA" id="ARBA00022737"/>
    </source>
</evidence>
<comment type="caution">
    <text evidence="5">The sequence shown here is derived from an EMBL/GenBank/DDBJ whole genome shotgun (WGS) entry which is preliminary data.</text>
</comment>
<dbReference type="InterPro" id="IPR011989">
    <property type="entry name" value="ARM-like"/>
</dbReference>
<feature type="signal peptide" evidence="3">
    <location>
        <begin position="1"/>
        <end position="18"/>
    </location>
</feature>
<feature type="domain" description="Stalled ribosome sensor GCN1-like N-terminal" evidence="4">
    <location>
        <begin position="169"/>
        <end position="302"/>
    </location>
</feature>
<dbReference type="GO" id="GO:0034198">
    <property type="term" value="P:cellular response to amino acid starvation"/>
    <property type="evidence" value="ECO:0007669"/>
    <property type="project" value="TreeGrafter"/>
</dbReference>
<evidence type="ECO:0000256" key="3">
    <source>
        <dbReference type="SAM" id="SignalP"/>
    </source>
</evidence>
<proteinExistence type="inferred from homology"/>
<protein>
    <submittedName>
        <fullName evidence="5">Protein ILITYHIA</fullName>
    </submittedName>
</protein>
<keyword evidence="3" id="KW-0732">Signal</keyword>
<evidence type="ECO:0000313" key="5">
    <source>
        <dbReference type="EMBL" id="KAL0298567.1"/>
    </source>
</evidence>
<feature type="chain" id="PRO_5043901378" evidence="3">
    <location>
        <begin position="19"/>
        <end position="407"/>
    </location>
</feature>
<dbReference type="GO" id="GO:0005829">
    <property type="term" value="C:cytosol"/>
    <property type="evidence" value="ECO:0007669"/>
    <property type="project" value="TreeGrafter"/>
</dbReference>
<dbReference type="Gene3D" id="1.25.10.10">
    <property type="entry name" value="Leucine-rich Repeat Variant"/>
    <property type="match status" value="1"/>
</dbReference>
<dbReference type="EMBL" id="JACGWJ010000031">
    <property type="protein sequence ID" value="KAL0298567.1"/>
    <property type="molecule type" value="Genomic_DNA"/>
</dbReference>
<dbReference type="Pfam" id="PF24993">
    <property type="entry name" value="GNC1_N"/>
    <property type="match status" value="1"/>
</dbReference>
<organism evidence="5">
    <name type="scientific">Sesamum radiatum</name>
    <name type="common">Black benniseed</name>
    <dbReference type="NCBI Taxonomy" id="300843"/>
    <lineage>
        <taxon>Eukaryota</taxon>
        <taxon>Viridiplantae</taxon>
        <taxon>Streptophyta</taxon>
        <taxon>Embryophyta</taxon>
        <taxon>Tracheophyta</taxon>
        <taxon>Spermatophyta</taxon>
        <taxon>Magnoliopsida</taxon>
        <taxon>eudicotyledons</taxon>
        <taxon>Gunneridae</taxon>
        <taxon>Pentapetalae</taxon>
        <taxon>asterids</taxon>
        <taxon>lamiids</taxon>
        <taxon>Lamiales</taxon>
        <taxon>Pedaliaceae</taxon>
        <taxon>Sesamum</taxon>
    </lineage>
</organism>
<reference evidence="5" key="2">
    <citation type="journal article" date="2024" name="Plant">
        <title>Genomic evolution and insights into agronomic trait innovations of Sesamum species.</title>
        <authorList>
            <person name="Miao H."/>
            <person name="Wang L."/>
            <person name="Qu L."/>
            <person name="Liu H."/>
            <person name="Sun Y."/>
            <person name="Le M."/>
            <person name="Wang Q."/>
            <person name="Wei S."/>
            <person name="Zheng Y."/>
            <person name="Lin W."/>
            <person name="Duan Y."/>
            <person name="Cao H."/>
            <person name="Xiong S."/>
            <person name="Wang X."/>
            <person name="Wei L."/>
            <person name="Li C."/>
            <person name="Ma Q."/>
            <person name="Ju M."/>
            <person name="Zhao R."/>
            <person name="Li G."/>
            <person name="Mu C."/>
            <person name="Tian Q."/>
            <person name="Mei H."/>
            <person name="Zhang T."/>
            <person name="Gao T."/>
            <person name="Zhang H."/>
        </authorList>
    </citation>
    <scope>NUCLEOTIDE SEQUENCE</scope>
    <source>
        <strain evidence="5">G02</strain>
    </source>
</reference>
<dbReference type="GO" id="GO:0019887">
    <property type="term" value="F:protein kinase regulator activity"/>
    <property type="evidence" value="ECO:0007669"/>
    <property type="project" value="TreeGrafter"/>
</dbReference>
<dbReference type="InterPro" id="IPR056810">
    <property type="entry name" value="GNC1-like_N"/>
</dbReference>
<comment type="similarity">
    <text evidence="1">Belongs to the GCN1 family.</text>
</comment>
<name>A0AAW2JX48_SESRA</name>
<feature type="non-terminal residue" evidence="5">
    <location>
        <position position="407"/>
    </location>
</feature>
<evidence type="ECO:0000259" key="4">
    <source>
        <dbReference type="Pfam" id="PF24993"/>
    </source>
</evidence>
<reference evidence="5" key="1">
    <citation type="submission" date="2020-06" db="EMBL/GenBank/DDBJ databases">
        <authorList>
            <person name="Li T."/>
            <person name="Hu X."/>
            <person name="Zhang T."/>
            <person name="Song X."/>
            <person name="Zhang H."/>
            <person name="Dai N."/>
            <person name="Sheng W."/>
            <person name="Hou X."/>
            <person name="Wei L."/>
        </authorList>
    </citation>
    <scope>NUCLEOTIDE SEQUENCE</scope>
    <source>
        <strain evidence="5">G02</strain>
        <tissue evidence="5">Leaf</tissue>
    </source>
</reference>
<dbReference type="SUPFAM" id="SSF48371">
    <property type="entry name" value="ARM repeat"/>
    <property type="match status" value="1"/>
</dbReference>